<gene>
    <name evidence="5" type="primary">arsR</name>
    <name evidence="5" type="ORF">HMPREF9225_0769</name>
</gene>
<keyword evidence="6" id="KW-1185">Reference proteome</keyword>
<dbReference type="Gene3D" id="1.10.10.10">
    <property type="entry name" value="Winged helix-like DNA-binding domain superfamily/Winged helix DNA-binding domain"/>
    <property type="match status" value="1"/>
</dbReference>
<proteinExistence type="predicted"/>
<organism evidence="5 6">
    <name type="scientific">Peptoniphilus duerdenii ATCC BAA-1640</name>
    <dbReference type="NCBI Taxonomy" id="862517"/>
    <lineage>
        <taxon>Bacteria</taxon>
        <taxon>Bacillati</taxon>
        <taxon>Bacillota</taxon>
        <taxon>Tissierellia</taxon>
        <taxon>Tissierellales</taxon>
        <taxon>Peptoniphilaceae</taxon>
        <taxon>Peptoniphilus</taxon>
    </lineage>
</organism>
<dbReference type="STRING" id="862517.HMPREF9225_0769"/>
<dbReference type="InterPro" id="IPR001845">
    <property type="entry name" value="HTH_ArsR_DNA-bd_dom"/>
</dbReference>
<dbReference type="PANTHER" id="PTHR33154:SF18">
    <property type="entry name" value="ARSENICAL RESISTANCE OPERON REPRESSOR"/>
    <property type="match status" value="1"/>
</dbReference>
<dbReference type="HOGENOM" id="CLU_097806_3_5_9"/>
<dbReference type="GO" id="GO:0003700">
    <property type="term" value="F:DNA-binding transcription factor activity"/>
    <property type="evidence" value="ECO:0007669"/>
    <property type="project" value="InterPro"/>
</dbReference>
<dbReference type="GO" id="GO:0003677">
    <property type="term" value="F:DNA binding"/>
    <property type="evidence" value="ECO:0007669"/>
    <property type="project" value="UniProtKB-KW"/>
</dbReference>
<dbReference type="InterPro" id="IPR036390">
    <property type="entry name" value="WH_DNA-bd_sf"/>
</dbReference>
<dbReference type="InterPro" id="IPR036388">
    <property type="entry name" value="WH-like_DNA-bd_sf"/>
</dbReference>
<evidence type="ECO:0000313" key="6">
    <source>
        <dbReference type="Proteomes" id="UP000003280"/>
    </source>
</evidence>
<evidence type="ECO:0000259" key="4">
    <source>
        <dbReference type="PROSITE" id="PS50987"/>
    </source>
</evidence>
<protein>
    <submittedName>
        <fullName evidence="5">Transcriptional regulator, ArsR family</fullName>
    </submittedName>
</protein>
<dbReference type="eggNOG" id="COG0640">
    <property type="taxonomic scope" value="Bacteria"/>
</dbReference>
<sequence length="93" mass="10716">MKLLDVAAILKVLGDPTRLKIIKILSDNKERCACELLATFDITQPTLSHHMKILNNFKLVKTKKAGVWNYYTLNRKTMEELKNYMDDLFNTGA</sequence>
<reference evidence="5 6" key="1">
    <citation type="submission" date="2010-07" db="EMBL/GenBank/DDBJ databases">
        <authorList>
            <person name="Muzny D."/>
            <person name="Qin X."/>
            <person name="Deng J."/>
            <person name="Jiang H."/>
            <person name="Liu Y."/>
            <person name="Qu J."/>
            <person name="Song X.-Z."/>
            <person name="Zhang L."/>
            <person name="Thornton R."/>
            <person name="Coyle M."/>
            <person name="Francisco L."/>
            <person name="Jackson L."/>
            <person name="Javaid M."/>
            <person name="Korchina V."/>
            <person name="Kovar C."/>
            <person name="Mata R."/>
            <person name="Mathew T."/>
            <person name="Ngo R."/>
            <person name="Nguyen L."/>
            <person name="Nguyen N."/>
            <person name="Okwuonu G."/>
            <person name="Ongeri F."/>
            <person name="Pham C."/>
            <person name="Simmons D."/>
            <person name="Wilczek-Boney K."/>
            <person name="Hale W."/>
            <person name="Jakkamsetti A."/>
            <person name="Pham P."/>
            <person name="Ruth R."/>
            <person name="San Lucas F."/>
            <person name="Warren J."/>
            <person name="Zhang J."/>
            <person name="Zhao Z."/>
            <person name="Zhou C."/>
            <person name="Zhu D."/>
            <person name="Lee S."/>
            <person name="Bess C."/>
            <person name="Blankenburg K."/>
            <person name="Forbes L."/>
            <person name="Fu Q."/>
            <person name="Gubbala S."/>
            <person name="Hirani K."/>
            <person name="Jayaseelan J.C."/>
            <person name="Lara F."/>
            <person name="Munidasa M."/>
            <person name="Palculict T."/>
            <person name="Patil S."/>
            <person name="Pu L.-L."/>
            <person name="Saada N."/>
            <person name="Tang L."/>
            <person name="Weissenberger G."/>
            <person name="Zhu Y."/>
            <person name="Hemphill L."/>
            <person name="Shang Y."/>
            <person name="Youmans B."/>
            <person name="Ayvaz T."/>
            <person name="Ross M."/>
            <person name="Santibanez J."/>
            <person name="Aqrawi P."/>
            <person name="Gross S."/>
            <person name="Joshi V."/>
            <person name="Fowler G."/>
            <person name="Nazareth L."/>
            <person name="Reid J."/>
            <person name="Worley K."/>
            <person name="Petrosino J."/>
            <person name="Highlander S."/>
            <person name="Gibbs R."/>
        </authorList>
    </citation>
    <scope>NUCLEOTIDE SEQUENCE [LARGE SCALE GENOMIC DNA]</scope>
    <source>
        <strain evidence="5 6">ATCC BAA-1640</strain>
    </source>
</reference>
<dbReference type="Pfam" id="PF01022">
    <property type="entry name" value="HTH_5"/>
    <property type="match status" value="1"/>
</dbReference>
<keyword evidence="2" id="KW-0238">DNA-binding</keyword>
<evidence type="ECO:0000313" key="5">
    <source>
        <dbReference type="EMBL" id="EFM25595.1"/>
    </source>
</evidence>
<dbReference type="OrthoDB" id="9798835at2"/>
<dbReference type="InterPro" id="IPR011991">
    <property type="entry name" value="ArsR-like_HTH"/>
</dbReference>
<dbReference type="Proteomes" id="UP000003280">
    <property type="component" value="Unassembled WGS sequence"/>
</dbReference>
<dbReference type="SUPFAM" id="SSF46785">
    <property type="entry name" value="Winged helix' DNA-binding domain"/>
    <property type="match status" value="1"/>
</dbReference>
<keyword evidence="3" id="KW-0804">Transcription</keyword>
<name>E0NKT0_9FIRM</name>
<dbReference type="InterPro" id="IPR051081">
    <property type="entry name" value="HTH_MetalResp_TranReg"/>
</dbReference>
<dbReference type="PROSITE" id="PS50987">
    <property type="entry name" value="HTH_ARSR_2"/>
    <property type="match status" value="1"/>
</dbReference>
<comment type="caution">
    <text evidence="5">The sequence shown here is derived from an EMBL/GenBank/DDBJ whole genome shotgun (WGS) entry which is preliminary data.</text>
</comment>
<dbReference type="PRINTS" id="PR00778">
    <property type="entry name" value="HTHARSR"/>
</dbReference>
<keyword evidence="1" id="KW-0805">Transcription regulation</keyword>
<dbReference type="AlphaFoldDB" id="E0NKT0"/>
<dbReference type="RefSeq" id="WP_008901584.1">
    <property type="nucleotide sequence ID" value="NZ_GL397071.1"/>
</dbReference>
<dbReference type="NCBIfam" id="NF033788">
    <property type="entry name" value="HTH_metalloreg"/>
    <property type="match status" value="1"/>
</dbReference>
<feature type="domain" description="HTH arsR-type" evidence="4">
    <location>
        <begin position="1"/>
        <end position="93"/>
    </location>
</feature>
<dbReference type="EMBL" id="AEEH01000030">
    <property type="protein sequence ID" value="EFM25595.1"/>
    <property type="molecule type" value="Genomic_DNA"/>
</dbReference>
<evidence type="ECO:0000256" key="3">
    <source>
        <dbReference type="ARBA" id="ARBA00023163"/>
    </source>
</evidence>
<accession>E0NKT0</accession>
<dbReference type="PANTHER" id="PTHR33154">
    <property type="entry name" value="TRANSCRIPTIONAL REGULATOR, ARSR FAMILY"/>
    <property type="match status" value="1"/>
</dbReference>
<evidence type="ECO:0000256" key="1">
    <source>
        <dbReference type="ARBA" id="ARBA00023015"/>
    </source>
</evidence>
<dbReference type="SMART" id="SM00418">
    <property type="entry name" value="HTH_ARSR"/>
    <property type="match status" value="1"/>
</dbReference>
<evidence type="ECO:0000256" key="2">
    <source>
        <dbReference type="ARBA" id="ARBA00023125"/>
    </source>
</evidence>
<dbReference type="CDD" id="cd00090">
    <property type="entry name" value="HTH_ARSR"/>
    <property type="match status" value="1"/>
</dbReference>